<evidence type="ECO:0000256" key="4">
    <source>
        <dbReference type="SAM" id="MobiDB-lite"/>
    </source>
</evidence>
<evidence type="ECO:0000256" key="3">
    <source>
        <dbReference type="ARBA" id="ARBA00023163"/>
    </source>
</evidence>
<gene>
    <name evidence="6" type="primary">Hsf1_1</name>
    <name evidence="6" type="ORF">CALBOR_R14530</name>
</gene>
<keyword evidence="7" id="KW-1185">Reference proteome</keyword>
<keyword evidence="1" id="KW-0805">Transcription regulation</keyword>
<dbReference type="GO" id="GO:0003700">
    <property type="term" value="F:DNA-binding transcription factor activity"/>
    <property type="evidence" value="ECO:0007669"/>
    <property type="project" value="InterPro"/>
</dbReference>
<feature type="region of interest" description="Disordered" evidence="4">
    <location>
        <begin position="331"/>
        <end position="357"/>
    </location>
</feature>
<sequence length="357" mass="38079">ENEALWREVASLRQKHAQQQKVVNKLIQFLISLVQSNRILGVKRKIPLMLNDSSSAHSMPKYSRQYSLEHVHGSSPYAASSPAYSGSNLYSPDSSANSGPIISDVTELAQSSPSASPSGSLDESFLSVSLRSSPVVRIKEEPPSPARSPQIEEASPGNPPAVETPLSPSTFIDSILQENEPSTTTAAAGDSTTQPQPQEKCLSVACLDKNELNDHLDTIDSNLDNLQTMLTTHGFSVDTSALLDLFSPSMTVTDMNLPDLDSSLASLALRPSPAALLPRGAAPAQTLVAGKQLVHYTAQPLFLVDSSAVDMGSGDLPIFFELGEGPYFTDGDEYSEDPTISLLSGTEQSKPKDPAIS</sequence>
<feature type="domain" description="Vertebrate heat shock transcription factor C-terminal" evidence="5">
    <location>
        <begin position="84"/>
        <end position="357"/>
    </location>
</feature>
<keyword evidence="2" id="KW-0346">Stress response</keyword>
<dbReference type="EMBL" id="VZUG01008730">
    <property type="protein sequence ID" value="NXV87245.1"/>
    <property type="molecule type" value="Genomic_DNA"/>
</dbReference>
<dbReference type="AlphaFoldDB" id="A0A7L3XF84"/>
<protein>
    <submittedName>
        <fullName evidence="6">HSF1 protein</fullName>
    </submittedName>
</protein>
<accession>A0A7L3XF84</accession>
<evidence type="ECO:0000256" key="1">
    <source>
        <dbReference type="ARBA" id="ARBA00023015"/>
    </source>
</evidence>
<proteinExistence type="predicted"/>
<comment type="caution">
    <text evidence="6">The sequence shown here is derived from an EMBL/GenBank/DDBJ whole genome shotgun (WGS) entry which is preliminary data.</text>
</comment>
<feature type="non-terminal residue" evidence="6">
    <location>
        <position position="1"/>
    </location>
</feature>
<keyword evidence="3" id="KW-0804">Transcription</keyword>
<feature type="compositionally biased region" description="Low complexity" evidence="4">
    <location>
        <begin position="77"/>
        <end position="87"/>
    </location>
</feature>
<dbReference type="Pfam" id="PF06546">
    <property type="entry name" value="Vert_HS_TF"/>
    <property type="match status" value="1"/>
</dbReference>
<dbReference type="GO" id="GO:0003677">
    <property type="term" value="F:DNA binding"/>
    <property type="evidence" value="ECO:0007669"/>
    <property type="project" value="InterPro"/>
</dbReference>
<feature type="region of interest" description="Disordered" evidence="4">
    <location>
        <begin position="77"/>
        <end position="96"/>
    </location>
</feature>
<evidence type="ECO:0000256" key="2">
    <source>
        <dbReference type="ARBA" id="ARBA00023016"/>
    </source>
</evidence>
<reference evidence="6 7" key="1">
    <citation type="submission" date="2019-09" db="EMBL/GenBank/DDBJ databases">
        <title>Bird 10,000 Genomes (B10K) Project - Family phase.</title>
        <authorList>
            <person name="Zhang G."/>
        </authorList>
    </citation>
    <scope>NUCLEOTIDE SEQUENCE [LARGE SCALE GENOMIC DNA]</scope>
    <source>
        <strain evidence="6">OUT-0025</strain>
        <tissue evidence="6">Blood</tissue>
    </source>
</reference>
<evidence type="ECO:0000313" key="6">
    <source>
        <dbReference type="EMBL" id="NXV87245.1"/>
    </source>
</evidence>
<dbReference type="Proteomes" id="UP000535403">
    <property type="component" value="Unassembled WGS sequence"/>
</dbReference>
<feature type="region of interest" description="Disordered" evidence="4">
    <location>
        <begin position="136"/>
        <end position="167"/>
    </location>
</feature>
<organism evidence="6 7">
    <name type="scientific">Calonectris borealis</name>
    <name type="common">Cory's shearwater</name>
    <dbReference type="NCBI Taxonomy" id="1323832"/>
    <lineage>
        <taxon>Eukaryota</taxon>
        <taxon>Metazoa</taxon>
        <taxon>Chordata</taxon>
        <taxon>Craniata</taxon>
        <taxon>Vertebrata</taxon>
        <taxon>Euteleostomi</taxon>
        <taxon>Archelosauria</taxon>
        <taxon>Archosauria</taxon>
        <taxon>Dinosauria</taxon>
        <taxon>Saurischia</taxon>
        <taxon>Theropoda</taxon>
        <taxon>Coelurosauria</taxon>
        <taxon>Aves</taxon>
        <taxon>Neognathae</taxon>
        <taxon>Neoaves</taxon>
        <taxon>Aequornithes</taxon>
        <taxon>Procellariiformes</taxon>
        <taxon>Procellariidae</taxon>
        <taxon>Calonectris</taxon>
    </lineage>
</organism>
<name>A0A7L3XF84_9AVES</name>
<dbReference type="InterPro" id="IPR010542">
    <property type="entry name" value="Vert_HSTF_C"/>
</dbReference>
<evidence type="ECO:0000313" key="7">
    <source>
        <dbReference type="Proteomes" id="UP000535403"/>
    </source>
</evidence>
<feature type="non-terminal residue" evidence="6">
    <location>
        <position position="357"/>
    </location>
</feature>
<evidence type="ECO:0000259" key="5">
    <source>
        <dbReference type="Pfam" id="PF06546"/>
    </source>
</evidence>